<keyword evidence="8 17" id="KW-0406">Ion transport</keyword>
<keyword evidence="4 17" id="KW-0812">Transmembrane</keyword>
<evidence type="ECO:0000256" key="11">
    <source>
        <dbReference type="ARBA" id="ARBA00023170"/>
    </source>
</evidence>
<dbReference type="CDD" id="cd19022">
    <property type="entry name" value="LGIC_ECD_nAChR_A9"/>
    <property type="match status" value="1"/>
</dbReference>
<dbReference type="Ensembl" id="ENSMMDT00005006022.1">
    <property type="protein sequence ID" value="ENSMMDP00005005866.1"/>
    <property type="gene ID" value="ENSMMDG00005003288.1"/>
</dbReference>
<organism evidence="21 22">
    <name type="scientific">Myripristis murdjan</name>
    <name type="common">pinecone soldierfish</name>
    <dbReference type="NCBI Taxonomy" id="586833"/>
    <lineage>
        <taxon>Eukaryota</taxon>
        <taxon>Metazoa</taxon>
        <taxon>Chordata</taxon>
        <taxon>Craniata</taxon>
        <taxon>Vertebrata</taxon>
        <taxon>Euteleostomi</taxon>
        <taxon>Actinopterygii</taxon>
        <taxon>Neopterygii</taxon>
        <taxon>Teleostei</taxon>
        <taxon>Neoteleostei</taxon>
        <taxon>Acanthomorphata</taxon>
        <taxon>Holocentriformes</taxon>
        <taxon>Holocentridae</taxon>
        <taxon>Myripristis</taxon>
    </lineage>
</organism>
<accession>A0A667XAE8</accession>
<dbReference type="InterPro" id="IPR006201">
    <property type="entry name" value="Neur_channel"/>
</dbReference>
<evidence type="ECO:0000256" key="9">
    <source>
        <dbReference type="ARBA" id="ARBA00023136"/>
    </source>
</evidence>
<evidence type="ECO:0000256" key="17">
    <source>
        <dbReference type="RuleBase" id="RU000687"/>
    </source>
</evidence>
<dbReference type="InParanoid" id="A0A667XAE8"/>
<keyword evidence="13" id="KW-0628">Postsynaptic cell membrane</keyword>
<evidence type="ECO:0000313" key="21">
    <source>
        <dbReference type="Ensembl" id="ENSMMDP00005005866.1"/>
    </source>
</evidence>
<feature type="region of interest" description="Disordered" evidence="18">
    <location>
        <begin position="424"/>
        <end position="445"/>
    </location>
</feature>
<dbReference type="Proteomes" id="UP000472263">
    <property type="component" value="Chromosome 1"/>
</dbReference>
<dbReference type="NCBIfam" id="TIGR00860">
    <property type="entry name" value="LIC"/>
    <property type="match status" value="1"/>
</dbReference>
<dbReference type="InterPro" id="IPR036734">
    <property type="entry name" value="Neur_chan_lig-bd_sf"/>
</dbReference>
<evidence type="ECO:0000256" key="3">
    <source>
        <dbReference type="ARBA" id="ARBA00022475"/>
    </source>
</evidence>
<dbReference type="Gene3D" id="2.70.170.10">
    <property type="entry name" value="Neurotransmitter-gated ion-channel ligand-binding domain"/>
    <property type="match status" value="1"/>
</dbReference>
<keyword evidence="9 17" id="KW-0472">Membrane</keyword>
<dbReference type="GO" id="GO:0045211">
    <property type="term" value="C:postsynaptic membrane"/>
    <property type="evidence" value="ECO:0007669"/>
    <property type="project" value="UniProtKB-SubCell"/>
</dbReference>
<evidence type="ECO:0000256" key="7">
    <source>
        <dbReference type="ARBA" id="ARBA00023018"/>
    </source>
</evidence>
<dbReference type="InterPro" id="IPR006029">
    <property type="entry name" value="Neurotrans-gated_channel_TM"/>
</dbReference>
<evidence type="ECO:0000256" key="1">
    <source>
        <dbReference type="ARBA" id="ARBA00009237"/>
    </source>
</evidence>
<keyword evidence="5 17" id="KW-0732">Signal</keyword>
<dbReference type="PRINTS" id="PR00254">
    <property type="entry name" value="NICOTINICR"/>
</dbReference>
<evidence type="ECO:0000256" key="16">
    <source>
        <dbReference type="ARBA" id="ARBA00034104"/>
    </source>
</evidence>
<feature type="signal peptide" evidence="17">
    <location>
        <begin position="1"/>
        <end position="19"/>
    </location>
</feature>
<dbReference type="SUPFAM" id="SSF63712">
    <property type="entry name" value="Nicotinic receptor ligand binding domain-like"/>
    <property type="match status" value="1"/>
</dbReference>
<feature type="domain" description="Neurotransmitter-gated ion-channel transmembrane" evidence="20">
    <location>
        <begin position="238"/>
        <end position="551"/>
    </location>
</feature>
<evidence type="ECO:0000256" key="15">
    <source>
        <dbReference type="ARBA" id="ARBA00023303"/>
    </source>
</evidence>
<dbReference type="GO" id="GO:0022848">
    <property type="term" value="F:acetylcholine-gated monoatomic cation-selective channel activity"/>
    <property type="evidence" value="ECO:0007669"/>
    <property type="project" value="InterPro"/>
</dbReference>
<evidence type="ECO:0000259" key="20">
    <source>
        <dbReference type="Pfam" id="PF02932"/>
    </source>
</evidence>
<comment type="similarity">
    <text evidence="1">Belongs to the ligand-gated ion channel (TC 1.A.9) family. Acetylcholine receptor (TC 1.A.9.1) subfamily.</text>
</comment>
<evidence type="ECO:0000256" key="18">
    <source>
        <dbReference type="SAM" id="MobiDB-lite"/>
    </source>
</evidence>
<dbReference type="InterPro" id="IPR038050">
    <property type="entry name" value="Neuro_actylchol_rec"/>
</dbReference>
<evidence type="ECO:0000256" key="2">
    <source>
        <dbReference type="ARBA" id="ARBA00022448"/>
    </source>
</evidence>
<reference evidence="21" key="1">
    <citation type="submission" date="2019-06" db="EMBL/GenBank/DDBJ databases">
        <authorList>
            <consortium name="Wellcome Sanger Institute Data Sharing"/>
        </authorList>
    </citation>
    <scope>NUCLEOTIDE SEQUENCE [LARGE SCALE GENOMIC DNA]</scope>
</reference>
<evidence type="ECO:0000256" key="5">
    <source>
        <dbReference type="ARBA" id="ARBA00022729"/>
    </source>
</evidence>
<keyword evidence="15 17" id="KW-0407">Ion channel</keyword>
<keyword evidence="12" id="KW-0325">Glycoprotein</keyword>
<evidence type="ECO:0000256" key="13">
    <source>
        <dbReference type="ARBA" id="ARBA00023257"/>
    </source>
</evidence>
<evidence type="ECO:0000259" key="19">
    <source>
        <dbReference type="Pfam" id="PF02931"/>
    </source>
</evidence>
<feature type="transmembrane region" description="Helical" evidence="17">
    <location>
        <begin position="296"/>
        <end position="315"/>
    </location>
</feature>
<feature type="transmembrane region" description="Helical" evidence="17">
    <location>
        <begin position="233"/>
        <end position="256"/>
    </location>
</feature>
<protein>
    <submittedName>
        <fullName evidence="21">Cholinergic receptor nicotinic alpha 9 subunit</fullName>
    </submittedName>
</protein>
<feature type="transmembrane region" description="Helical" evidence="17">
    <location>
        <begin position="263"/>
        <end position="281"/>
    </location>
</feature>
<evidence type="ECO:0000256" key="6">
    <source>
        <dbReference type="ARBA" id="ARBA00022989"/>
    </source>
</evidence>
<keyword evidence="11" id="KW-0675">Receptor</keyword>
<keyword evidence="2 17" id="KW-0813">Transport</keyword>
<dbReference type="CDD" id="cd19051">
    <property type="entry name" value="LGIC_TM_cation"/>
    <property type="match status" value="1"/>
</dbReference>
<feature type="chain" id="PRO_5025713853" evidence="17">
    <location>
        <begin position="20"/>
        <end position="556"/>
    </location>
</feature>
<keyword evidence="14" id="KW-1071">Ligand-gated ion channel</keyword>
<dbReference type="FunFam" id="2.70.170.10:FF:000010">
    <property type="entry name" value="neuronal acetylcholine receptor subunit alpha-9"/>
    <property type="match status" value="1"/>
</dbReference>
<feature type="transmembrane region" description="Helical" evidence="17">
    <location>
        <begin position="535"/>
        <end position="553"/>
    </location>
</feature>
<dbReference type="FunFam" id="1.20.58.390:FF:000009">
    <property type="entry name" value="Cholinergic receptor nicotinic alpha 9 subunit"/>
    <property type="match status" value="1"/>
</dbReference>
<dbReference type="PROSITE" id="PS00236">
    <property type="entry name" value="NEUROTR_ION_CHANNEL"/>
    <property type="match status" value="1"/>
</dbReference>
<evidence type="ECO:0000256" key="10">
    <source>
        <dbReference type="ARBA" id="ARBA00023157"/>
    </source>
</evidence>
<keyword evidence="7" id="KW-0770">Synapse</keyword>
<evidence type="ECO:0000256" key="8">
    <source>
        <dbReference type="ARBA" id="ARBA00023065"/>
    </source>
</evidence>
<keyword evidence="22" id="KW-1185">Reference proteome</keyword>
<evidence type="ECO:0000256" key="14">
    <source>
        <dbReference type="ARBA" id="ARBA00023286"/>
    </source>
</evidence>
<feature type="domain" description="Neurotransmitter-gated ion-channel ligand-binding" evidence="19">
    <location>
        <begin position="26"/>
        <end position="230"/>
    </location>
</feature>
<dbReference type="GeneID" id="115363113"/>
<dbReference type="GeneTree" id="ENSGT00940000156077"/>
<dbReference type="GO" id="GO:0004888">
    <property type="term" value="F:transmembrane signaling receptor activity"/>
    <property type="evidence" value="ECO:0007669"/>
    <property type="project" value="InterPro"/>
</dbReference>
<feature type="compositionally biased region" description="Basic and acidic residues" evidence="18">
    <location>
        <begin position="433"/>
        <end position="445"/>
    </location>
</feature>
<dbReference type="InterPro" id="IPR002394">
    <property type="entry name" value="Nicotinic_acetylcholine_rcpt"/>
</dbReference>
<dbReference type="InterPro" id="IPR018000">
    <property type="entry name" value="Neurotransmitter_ion_chnl_CS"/>
</dbReference>
<dbReference type="InterPro" id="IPR036719">
    <property type="entry name" value="Neuro-gated_channel_TM_sf"/>
</dbReference>
<dbReference type="InterPro" id="IPR006202">
    <property type="entry name" value="Neur_chan_lig-bd"/>
</dbReference>
<dbReference type="PRINTS" id="PR00252">
    <property type="entry name" value="NRIONCHANNEL"/>
</dbReference>
<gene>
    <name evidence="21" type="primary">CHRNA9</name>
    <name evidence="21" type="synonym">chrna9a</name>
</gene>
<keyword evidence="3" id="KW-1003">Cell membrane</keyword>
<keyword evidence="10" id="KW-1015">Disulfide bond</keyword>
<evidence type="ECO:0000256" key="12">
    <source>
        <dbReference type="ARBA" id="ARBA00023180"/>
    </source>
</evidence>
<proteinExistence type="inferred from homology"/>
<dbReference type="SUPFAM" id="SSF90112">
    <property type="entry name" value="Neurotransmitter-gated ion-channel transmembrane pore"/>
    <property type="match status" value="1"/>
</dbReference>
<dbReference type="Pfam" id="PF02932">
    <property type="entry name" value="Neur_chan_memb"/>
    <property type="match status" value="1"/>
</dbReference>
<keyword evidence="6 17" id="KW-1133">Transmembrane helix</keyword>
<dbReference type="PANTHER" id="PTHR18945">
    <property type="entry name" value="NEUROTRANSMITTER GATED ION CHANNEL"/>
    <property type="match status" value="1"/>
</dbReference>
<dbReference type="AlphaFoldDB" id="A0A667XAE8"/>
<dbReference type="OrthoDB" id="5975154at2759"/>
<sequence length="556" mass="63992">MRKAALMVWISLLVQVSHAAQGHYAQKLLNDLMENYSNALRPVEDTDKALNVTLQITLSQIKDMDERNQVLTTYLWIRQKWHDAYLKWDKEDYDGLEEIRIPSDLVWRPDIVLYNKADEESSGPADTNVVLRYNGEITWDSPAITKSSCVVDVSYFPFDWQKCNLTFGSWTYNGNQVDITMGMDSGDLSDFVDNVEWECLGMPAVKNVIMYGCCSDPYPDITYTLLLKRRSSFYIFNLLLPCFLISFLAPLGFYLPADSGEKVSLGVTVLLALTVFQLMVAESMPPSESVPYIGKYYIATMTMITASTSLTIFIMNIHFCGAEAKPVPHWAKVLIIDYMSKIFFVYEVGENCTTPESERIPPYSDEPMGEKSCYLDDRFHDNLYHDSNPYQYSNGHGPYHHSKHHQNHNNLRQANGHANNSRHHYNNHNNHATRGDRGEGKREPPRRYHHIRRDELDYQAPPLRNLQHLNGALKEQLLFASEKLPIPACPCSCPCPQHKQVMKNIQYIANCFREQRATNAKGAEWKKVAKVMDRFFMWIFFIMVFLMSILIIAKAT</sequence>
<reference evidence="21" key="2">
    <citation type="submission" date="2025-08" db="UniProtKB">
        <authorList>
            <consortium name="Ensembl"/>
        </authorList>
    </citation>
    <scope>IDENTIFICATION</scope>
</reference>
<dbReference type="FunFam" id="1.20.58.390:FF:000053">
    <property type="entry name" value="Neuronal acetylcholine receptor subunit alpha-9"/>
    <property type="match status" value="1"/>
</dbReference>
<reference evidence="21" key="3">
    <citation type="submission" date="2025-09" db="UniProtKB">
        <authorList>
            <consortium name="Ensembl"/>
        </authorList>
    </citation>
    <scope>IDENTIFICATION</scope>
</reference>
<dbReference type="Pfam" id="PF02931">
    <property type="entry name" value="Neur_chan_LBD"/>
    <property type="match status" value="1"/>
</dbReference>
<evidence type="ECO:0000313" key="22">
    <source>
        <dbReference type="Proteomes" id="UP000472263"/>
    </source>
</evidence>
<comment type="subcellular location">
    <subcellularLocation>
        <location evidence="16">Postsynaptic cell membrane</location>
        <topology evidence="16">Multi-pass membrane protein</topology>
    </subcellularLocation>
</comment>
<name>A0A667XAE8_9TELE</name>
<dbReference type="RefSeq" id="XP_029913056.1">
    <property type="nucleotide sequence ID" value="XM_030057196.1"/>
</dbReference>
<dbReference type="Gene3D" id="1.20.58.390">
    <property type="entry name" value="Neurotransmitter-gated ion-channel transmembrane domain"/>
    <property type="match status" value="2"/>
</dbReference>
<evidence type="ECO:0000256" key="4">
    <source>
        <dbReference type="ARBA" id="ARBA00022692"/>
    </source>
</evidence>